<gene>
    <name evidence="2" type="ORF">CARN7_2172</name>
</gene>
<organism evidence="2">
    <name type="scientific">mine drainage metagenome</name>
    <dbReference type="NCBI Taxonomy" id="410659"/>
    <lineage>
        <taxon>unclassified sequences</taxon>
        <taxon>metagenomes</taxon>
        <taxon>ecological metagenomes</taxon>
    </lineage>
</organism>
<keyword evidence="1" id="KW-0472">Membrane</keyword>
<evidence type="ECO:0000256" key="1">
    <source>
        <dbReference type="SAM" id="Phobius"/>
    </source>
</evidence>
<keyword evidence="1" id="KW-0812">Transmembrane</keyword>
<keyword evidence="1" id="KW-1133">Transmembrane helix</keyword>
<evidence type="ECO:0000313" key="2">
    <source>
        <dbReference type="EMBL" id="CBI11349.1"/>
    </source>
</evidence>
<dbReference type="EMBL" id="CABR01000137">
    <property type="protein sequence ID" value="CBI11349.1"/>
    <property type="molecule type" value="Genomic_DNA"/>
</dbReference>
<sequence>MFLDGQQGYAFARTGVEDDHFFVRVFGAEQVTYSLRGFVVGTVVPTGYLIMVLAWARTQAGEHRAS</sequence>
<feature type="transmembrane region" description="Helical" evidence="1">
    <location>
        <begin position="33"/>
        <end position="56"/>
    </location>
</feature>
<proteinExistence type="predicted"/>
<accession>E6QVS6</accession>
<reference evidence="2" key="1">
    <citation type="submission" date="2009-10" db="EMBL/GenBank/DDBJ databases">
        <title>Diversity of trophic interactions inside an arsenic-rich microbial ecosystem.</title>
        <authorList>
            <person name="Bertin P.N."/>
            <person name="Heinrich-Salmeron A."/>
            <person name="Pelletier E."/>
            <person name="Goulhen-Chollet F."/>
            <person name="Arsene-Ploetze F."/>
            <person name="Gallien S."/>
            <person name="Calteau A."/>
            <person name="Vallenet D."/>
            <person name="Casiot C."/>
            <person name="Chane-Woon-Ming B."/>
            <person name="Giloteaux L."/>
            <person name="Barakat M."/>
            <person name="Bonnefoy V."/>
            <person name="Bruneel O."/>
            <person name="Chandler M."/>
            <person name="Cleiss J."/>
            <person name="Duran R."/>
            <person name="Elbaz-Poulichet F."/>
            <person name="Fonknechten N."/>
            <person name="Lauga B."/>
            <person name="Mornico D."/>
            <person name="Ortet P."/>
            <person name="Schaeffer C."/>
            <person name="Siguier P."/>
            <person name="Alexander Thil Smith A."/>
            <person name="Van Dorsselaer A."/>
            <person name="Weissenbach J."/>
            <person name="Medigue C."/>
            <person name="Le Paslier D."/>
        </authorList>
    </citation>
    <scope>NUCLEOTIDE SEQUENCE</scope>
</reference>
<name>E6QVS6_9ZZZZ</name>
<protein>
    <submittedName>
        <fullName evidence="2">Uncharacterized protein</fullName>
    </submittedName>
</protein>
<dbReference type="AlphaFoldDB" id="E6QVS6"/>
<comment type="caution">
    <text evidence="2">The sequence shown here is derived from an EMBL/GenBank/DDBJ whole genome shotgun (WGS) entry which is preliminary data.</text>
</comment>